<evidence type="ECO:0000256" key="1">
    <source>
        <dbReference type="SAM" id="MobiDB-lite"/>
    </source>
</evidence>
<organism evidence="3 4">
    <name type="scientific">Deinococcus hopiensis KR-140</name>
    <dbReference type="NCBI Taxonomy" id="695939"/>
    <lineage>
        <taxon>Bacteria</taxon>
        <taxon>Thermotogati</taxon>
        <taxon>Deinococcota</taxon>
        <taxon>Deinococci</taxon>
        <taxon>Deinococcales</taxon>
        <taxon>Deinococcaceae</taxon>
        <taxon>Deinococcus</taxon>
    </lineage>
</organism>
<keyword evidence="2" id="KW-0732">Signal</keyword>
<feature type="region of interest" description="Disordered" evidence="1">
    <location>
        <begin position="198"/>
        <end position="245"/>
    </location>
</feature>
<keyword evidence="4" id="KW-1185">Reference proteome</keyword>
<name>A0A1W1VIW4_9DEIO</name>
<proteinExistence type="predicted"/>
<evidence type="ECO:0000313" key="4">
    <source>
        <dbReference type="Proteomes" id="UP000192582"/>
    </source>
</evidence>
<dbReference type="Proteomes" id="UP000192582">
    <property type="component" value="Unassembled WGS sequence"/>
</dbReference>
<dbReference type="EMBL" id="FWWU01000009">
    <property type="protein sequence ID" value="SMB93325.1"/>
    <property type="molecule type" value="Genomic_DNA"/>
</dbReference>
<dbReference type="OrthoDB" id="65675at2"/>
<feature type="chain" id="PRO_5010718067" evidence="2">
    <location>
        <begin position="24"/>
        <end position="245"/>
    </location>
</feature>
<feature type="signal peptide" evidence="2">
    <location>
        <begin position="1"/>
        <end position="23"/>
    </location>
</feature>
<protein>
    <submittedName>
        <fullName evidence="3">Uncharacterized protein</fullName>
    </submittedName>
</protein>
<dbReference type="AlphaFoldDB" id="A0A1W1VIW4"/>
<evidence type="ECO:0000256" key="2">
    <source>
        <dbReference type="SAM" id="SignalP"/>
    </source>
</evidence>
<dbReference type="STRING" id="695939.SAMN00790413_01936"/>
<dbReference type="RefSeq" id="WP_084049307.1">
    <property type="nucleotide sequence ID" value="NZ_FWWU01000009.1"/>
</dbReference>
<accession>A0A1W1VIW4</accession>
<gene>
    <name evidence="3" type="ORF">SAMN00790413_01936</name>
</gene>
<sequence length="245" mass="26274">MKTFPRTLALTAMLALASLPRRAEGEPDPQKAAQNLQNLLSKHNGDAIALAATLLGENANYRDRIRTLEGEVEKTKLPDGSVVLSKADAERYAAYQALGKPDELKTKLADGETATSELGTLKKRDTLRTVADKVGYKPSVLERLGGDLTFEEIEVDGEKAGEKVKTYGVKLADKVVPLDQYAKEQWGDFLPALAAQGGGNNQVQQRQNPITTPIVPLGGNGGLTSGARTPEQIAAEKRASGDYSM</sequence>
<evidence type="ECO:0000313" key="3">
    <source>
        <dbReference type="EMBL" id="SMB93325.1"/>
    </source>
</evidence>
<reference evidence="3 4" key="1">
    <citation type="submission" date="2017-04" db="EMBL/GenBank/DDBJ databases">
        <authorList>
            <person name="Afonso C.L."/>
            <person name="Miller P.J."/>
            <person name="Scott M.A."/>
            <person name="Spackman E."/>
            <person name="Goraichik I."/>
            <person name="Dimitrov K.M."/>
            <person name="Suarez D.L."/>
            <person name="Swayne D.E."/>
        </authorList>
    </citation>
    <scope>NUCLEOTIDE SEQUENCE [LARGE SCALE GENOMIC DNA]</scope>
    <source>
        <strain evidence="3 4">KR-140</strain>
    </source>
</reference>
<feature type="compositionally biased region" description="Basic and acidic residues" evidence="1">
    <location>
        <begin position="234"/>
        <end position="245"/>
    </location>
</feature>